<name>A0A832T505_9EURY</name>
<reference evidence="2" key="1">
    <citation type="journal article" date="2020" name="bioRxiv">
        <title>A rank-normalized archaeal taxonomy based on genome phylogeny resolves widespread incomplete and uneven classifications.</title>
        <authorList>
            <person name="Rinke C."/>
            <person name="Chuvochina M."/>
            <person name="Mussig A.J."/>
            <person name="Chaumeil P.-A."/>
            <person name="Waite D.W."/>
            <person name="Whitman W.B."/>
            <person name="Parks D.H."/>
            <person name="Hugenholtz P."/>
        </authorList>
    </citation>
    <scope>NUCLEOTIDE SEQUENCE</scope>
    <source>
        <strain evidence="2">UBA8849</strain>
    </source>
</reference>
<evidence type="ECO:0000313" key="2">
    <source>
        <dbReference type="EMBL" id="HII60158.1"/>
    </source>
</evidence>
<evidence type="ECO:0000256" key="1">
    <source>
        <dbReference type="SAM" id="Phobius"/>
    </source>
</evidence>
<dbReference type="EMBL" id="DUJR01000034">
    <property type="protein sequence ID" value="HII60158.1"/>
    <property type="molecule type" value="Genomic_DNA"/>
</dbReference>
<proteinExistence type="predicted"/>
<dbReference type="OMA" id="NVLNMAK"/>
<accession>A0A832T505</accession>
<organism evidence="2 3">
    <name type="scientific">Methanocaldococcus jannaschii</name>
    <dbReference type="NCBI Taxonomy" id="2190"/>
    <lineage>
        <taxon>Archaea</taxon>
        <taxon>Methanobacteriati</taxon>
        <taxon>Methanobacteriota</taxon>
        <taxon>Methanomada group</taxon>
        <taxon>Methanococci</taxon>
        <taxon>Methanococcales</taxon>
        <taxon>Methanocaldococcaceae</taxon>
        <taxon>Methanocaldococcus</taxon>
    </lineage>
</organism>
<sequence length="184" mass="20993">MEKYKLRKNNTILLYDYSINFSIKDNVKLEKKRFNMNKNKIKKRGQLSVDFVLAILFLMLVSLFIYYNALTFTNNTTDALIVDRMYSIADTFENYAILSYTKNETIVLKLKPIGDLGYVIHVSNKIINVSYKTLIVFTPTDNGVIISGSNIETAPVDIGKNISITVTIDKNNITICKELTINIT</sequence>
<dbReference type="AlphaFoldDB" id="A0A832T505"/>
<keyword evidence="1" id="KW-0812">Transmembrane</keyword>
<feature type="transmembrane region" description="Helical" evidence="1">
    <location>
        <begin position="47"/>
        <end position="67"/>
    </location>
</feature>
<comment type="caution">
    <text evidence="2">The sequence shown here is derived from an EMBL/GenBank/DDBJ whole genome shotgun (WGS) entry which is preliminary data.</text>
</comment>
<keyword evidence="1" id="KW-1133">Transmembrane helix</keyword>
<dbReference type="Proteomes" id="UP000645676">
    <property type="component" value="Unassembled WGS sequence"/>
</dbReference>
<evidence type="ECO:0000313" key="3">
    <source>
        <dbReference type="Proteomes" id="UP000645676"/>
    </source>
</evidence>
<gene>
    <name evidence="2" type="ORF">HA335_06295</name>
</gene>
<keyword evidence="1" id="KW-0472">Membrane</keyword>
<protein>
    <submittedName>
        <fullName evidence="2">Uncharacterized protein</fullName>
    </submittedName>
</protein>